<accession>A0A5C3LG10</accession>
<reference evidence="1 2" key="1">
    <citation type="journal article" date="2019" name="Nat. Ecol. Evol.">
        <title>Megaphylogeny resolves global patterns of mushroom evolution.</title>
        <authorList>
            <person name="Varga T."/>
            <person name="Krizsan K."/>
            <person name="Foldi C."/>
            <person name="Dima B."/>
            <person name="Sanchez-Garcia M."/>
            <person name="Sanchez-Ramirez S."/>
            <person name="Szollosi G.J."/>
            <person name="Szarkandi J.G."/>
            <person name="Papp V."/>
            <person name="Albert L."/>
            <person name="Andreopoulos W."/>
            <person name="Angelini C."/>
            <person name="Antonin V."/>
            <person name="Barry K.W."/>
            <person name="Bougher N.L."/>
            <person name="Buchanan P."/>
            <person name="Buyck B."/>
            <person name="Bense V."/>
            <person name="Catcheside P."/>
            <person name="Chovatia M."/>
            <person name="Cooper J."/>
            <person name="Damon W."/>
            <person name="Desjardin D."/>
            <person name="Finy P."/>
            <person name="Geml J."/>
            <person name="Haridas S."/>
            <person name="Hughes K."/>
            <person name="Justo A."/>
            <person name="Karasinski D."/>
            <person name="Kautmanova I."/>
            <person name="Kiss B."/>
            <person name="Kocsube S."/>
            <person name="Kotiranta H."/>
            <person name="LaButti K.M."/>
            <person name="Lechner B.E."/>
            <person name="Liimatainen K."/>
            <person name="Lipzen A."/>
            <person name="Lukacs Z."/>
            <person name="Mihaltcheva S."/>
            <person name="Morgado L.N."/>
            <person name="Niskanen T."/>
            <person name="Noordeloos M.E."/>
            <person name="Ohm R.A."/>
            <person name="Ortiz-Santana B."/>
            <person name="Ovrebo C."/>
            <person name="Racz N."/>
            <person name="Riley R."/>
            <person name="Savchenko A."/>
            <person name="Shiryaev A."/>
            <person name="Soop K."/>
            <person name="Spirin V."/>
            <person name="Szebenyi C."/>
            <person name="Tomsovsky M."/>
            <person name="Tulloss R.E."/>
            <person name="Uehling J."/>
            <person name="Grigoriev I.V."/>
            <person name="Vagvolgyi C."/>
            <person name="Papp T."/>
            <person name="Martin F.M."/>
            <person name="Miettinen O."/>
            <person name="Hibbett D.S."/>
            <person name="Nagy L.G."/>
        </authorList>
    </citation>
    <scope>NUCLEOTIDE SEQUENCE [LARGE SCALE GENOMIC DNA]</scope>
    <source>
        <strain evidence="1 2">CBS 166.37</strain>
    </source>
</reference>
<dbReference type="EMBL" id="ML213717">
    <property type="protein sequence ID" value="TFK31700.1"/>
    <property type="molecule type" value="Genomic_DNA"/>
</dbReference>
<keyword evidence="2" id="KW-1185">Reference proteome</keyword>
<dbReference type="AlphaFoldDB" id="A0A5C3LG10"/>
<sequence>MFTCKAAVLTSGTRGAGGFAVAAAAMEPPMHRWNSFKAVQDVLAGGGEVSKDALREPTSKASLESPSKHFPLTTKRTLPVLLAVSMGMLRASPLHLSKQLSSPETSQSLPSLQIDIFSNVDAFSTFTSLSKVITQTLAVLDVHTGGHIHWFFITAVTHSRGERLSASAITPTHKLV</sequence>
<evidence type="ECO:0000313" key="1">
    <source>
        <dbReference type="EMBL" id="TFK31700.1"/>
    </source>
</evidence>
<organism evidence="1 2">
    <name type="scientific">Crucibulum laeve</name>
    <dbReference type="NCBI Taxonomy" id="68775"/>
    <lineage>
        <taxon>Eukaryota</taxon>
        <taxon>Fungi</taxon>
        <taxon>Dikarya</taxon>
        <taxon>Basidiomycota</taxon>
        <taxon>Agaricomycotina</taxon>
        <taxon>Agaricomycetes</taxon>
        <taxon>Agaricomycetidae</taxon>
        <taxon>Agaricales</taxon>
        <taxon>Agaricineae</taxon>
        <taxon>Nidulariaceae</taxon>
        <taxon>Crucibulum</taxon>
    </lineage>
</organism>
<proteinExistence type="predicted"/>
<dbReference type="Proteomes" id="UP000308652">
    <property type="component" value="Unassembled WGS sequence"/>
</dbReference>
<name>A0A5C3LG10_9AGAR</name>
<protein>
    <submittedName>
        <fullName evidence="1">Uncharacterized protein</fullName>
    </submittedName>
</protein>
<gene>
    <name evidence="1" type="ORF">BDQ12DRAFT_94077</name>
</gene>
<evidence type="ECO:0000313" key="2">
    <source>
        <dbReference type="Proteomes" id="UP000308652"/>
    </source>
</evidence>